<gene>
    <name evidence="1" type="ORF">DF286_00065</name>
</gene>
<comment type="caution">
    <text evidence="1">The sequence shown here is derived from an EMBL/GenBank/DDBJ whole genome shotgun (WGS) entry which is preliminary data.</text>
</comment>
<dbReference type="AlphaFoldDB" id="A0A2U2IZI3"/>
<reference evidence="1 2" key="1">
    <citation type="submission" date="2018-05" db="EMBL/GenBank/DDBJ databases">
        <title>Genome of Sphingosinicella humi QZX222.</title>
        <authorList>
            <person name="Qiao Z."/>
            <person name="Wang G."/>
        </authorList>
    </citation>
    <scope>NUCLEOTIDE SEQUENCE [LARGE SCALE GENOMIC DNA]</scope>
    <source>
        <strain evidence="1 2">QZX222</strain>
    </source>
</reference>
<sequence>MAKDNPYVTIIAESFVPSGMSGRHGKVHMRPAPGQPFGQDLSIECSKALTTKHPVGTRFRMRVKLTDRESSGEFLYSYHGWKVDVLGLPK</sequence>
<proteinExistence type="predicted"/>
<dbReference type="EMBL" id="QFFF01000001">
    <property type="protein sequence ID" value="PWG01441.1"/>
    <property type="molecule type" value="Genomic_DNA"/>
</dbReference>
<keyword evidence="2" id="KW-1185">Reference proteome</keyword>
<dbReference type="RefSeq" id="WP_109269581.1">
    <property type="nucleotide sequence ID" value="NZ_QFFF01000001.1"/>
</dbReference>
<dbReference type="Proteomes" id="UP000245916">
    <property type="component" value="Unassembled WGS sequence"/>
</dbReference>
<name>A0A2U2IZI3_9SPHN</name>
<dbReference type="OrthoDB" id="1260906at2"/>
<protein>
    <submittedName>
        <fullName evidence="1">Uncharacterized protein</fullName>
    </submittedName>
</protein>
<evidence type="ECO:0000313" key="2">
    <source>
        <dbReference type="Proteomes" id="UP000245916"/>
    </source>
</evidence>
<evidence type="ECO:0000313" key="1">
    <source>
        <dbReference type="EMBL" id="PWG01441.1"/>
    </source>
</evidence>
<accession>A0A2U2IZI3</accession>
<organism evidence="1 2">
    <name type="scientific">Allosphingosinicella humi</name>
    <dbReference type="NCBI Taxonomy" id="2068657"/>
    <lineage>
        <taxon>Bacteria</taxon>
        <taxon>Pseudomonadati</taxon>
        <taxon>Pseudomonadota</taxon>
        <taxon>Alphaproteobacteria</taxon>
        <taxon>Sphingomonadales</taxon>
        <taxon>Sphingomonadaceae</taxon>
        <taxon>Allosphingosinicella</taxon>
    </lineage>
</organism>